<dbReference type="EMBL" id="JABFAF010280109">
    <property type="protein sequence ID" value="MBA0881936.1"/>
    <property type="molecule type" value="Genomic_DNA"/>
</dbReference>
<dbReference type="Proteomes" id="UP000593576">
    <property type="component" value="Unassembled WGS sequence"/>
</dbReference>
<gene>
    <name evidence="3" type="ORF">Goshw_017097</name>
</gene>
<dbReference type="Pfam" id="PF14392">
    <property type="entry name" value="zf-CCHC_4"/>
    <property type="match status" value="1"/>
</dbReference>
<dbReference type="PANTHER" id="PTHR31286">
    <property type="entry name" value="GLYCINE-RICH CELL WALL STRUCTURAL PROTEIN 1.8-LIKE"/>
    <property type="match status" value="1"/>
</dbReference>
<evidence type="ECO:0008006" key="5">
    <source>
        <dbReference type="Google" id="ProtNLM"/>
    </source>
</evidence>
<evidence type="ECO:0000259" key="2">
    <source>
        <dbReference type="Pfam" id="PF14392"/>
    </source>
</evidence>
<organism evidence="3 4">
    <name type="scientific">Gossypium schwendimanii</name>
    <name type="common">Cotton</name>
    <dbReference type="NCBI Taxonomy" id="34291"/>
    <lineage>
        <taxon>Eukaryota</taxon>
        <taxon>Viridiplantae</taxon>
        <taxon>Streptophyta</taxon>
        <taxon>Embryophyta</taxon>
        <taxon>Tracheophyta</taxon>
        <taxon>Spermatophyta</taxon>
        <taxon>Magnoliopsida</taxon>
        <taxon>eudicotyledons</taxon>
        <taxon>Gunneridae</taxon>
        <taxon>Pentapetalae</taxon>
        <taxon>rosids</taxon>
        <taxon>malvids</taxon>
        <taxon>Malvales</taxon>
        <taxon>Malvaceae</taxon>
        <taxon>Malvoideae</taxon>
        <taxon>Gossypium</taxon>
    </lineage>
</organism>
<dbReference type="Pfam" id="PF14111">
    <property type="entry name" value="DUF4283"/>
    <property type="match status" value="1"/>
</dbReference>
<protein>
    <recommendedName>
        <fullName evidence="5">CCHC-type domain-containing protein</fullName>
    </recommendedName>
</protein>
<dbReference type="OrthoDB" id="990365at2759"/>
<name>A0A7J9NG50_GOSSC</name>
<dbReference type="InterPro" id="IPR025836">
    <property type="entry name" value="Zn_knuckle_CX2CX4HX4C"/>
</dbReference>
<evidence type="ECO:0000259" key="1">
    <source>
        <dbReference type="Pfam" id="PF14111"/>
    </source>
</evidence>
<evidence type="ECO:0000313" key="4">
    <source>
        <dbReference type="Proteomes" id="UP000593576"/>
    </source>
</evidence>
<dbReference type="PANTHER" id="PTHR31286:SF167">
    <property type="entry name" value="OS09G0268800 PROTEIN"/>
    <property type="match status" value="1"/>
</dbReference>
<feature type="domain" description="DUF4283" evidence="1">
    <location>
        <begin position="37"/>
        <end position="113"/>
    </location>
</feature>
<dbReference type="AlphaFoldDB" id="A0A7J9NG50"/>
<accession>A0A7J9NG50</accession>
<evidence type="ECO:0000313" key="3">
    <source>
        <dbReference type="EMBL" id="MBA0881936.1"/>
    </source>
</evidence>
<dbReference type="InterPro" id="IPR025558">
    <property type="entry name" value="DUF4283"/>
</dbReference>
<comment type="caution">
    <text evidence="3">The sequence shown here is derived from an EMBL/GenBank/DDBJ whole genome shotgun (WGS) entry which is preliminary data.</text>
</comment>
<reference evidence="3 4" key="1">
    <citation type="journal article" date="2019" name="Genome Biol. Evol.">
        <title>Insights into the evolution of the New World diploid cottons (Gossypium, subgenus Houzingenia) based on genome sequencing.</title>
        <authorList>
            <person name="Grover C.E."/>
            <person name="Arick M.A. 2nd"/>
            <person name="Thrash A."/>
            <person name="Conover J.L."/>
            <person name="Sanders W.S."/>
            <person name="Peterson D.G."/>
            <person name="Frelichowski J.E."/>
            <person name="Scheffler J.A."/>
            <person name="Scheffler B.E."/>
            <person name="Wendel J.F."/>
        </authorList>
    </citation>
    <scope>NUCLEOTIDE SEQUENCE [LARGE SCALE GENOMIC DNA]</scope>
    <source>
        <strain evidence="3">1</strain>
        <tissue evidence="3">Leaf</tissue>
    </source>
</reference>
<dbReference type="InterPro" id="IPR040256">
    <property type="entry name" value="At4g02000-like"/>
</dbReference>
<sequence length="359" mass="41453">MEESGGENREGRDEISLLADELIQLSVKGSKVVPNSKPTLICTVWTGKLYNQESFKAQIRSIWKTKKKFEIQRVGQNLYLIVFELEEDLESILEGRPWLFRKNLILFNKLSQEMERDQISLTSSPFWLKIDSLLLEFDKKDLMHAIGVTFGGVIRSEINDTCYQLRISLDVRKPLHRGIFVSSINVKKMWVPFKYENLPIFCFGCGRMRHGLTNCTQIIPARKSKISSDPPYSMALKAESKQVGKESLQFSTMWRFAGVQSSYIGGQEVLTECSKISDKKQQELKEIQENMEIMGGTDLLKLQENNFGTEEVVEIDNSKAQEGSDINHEKRRRWKSIKTMDMEVEAAEANRMRKRKFTE</sequence>
<proteinExistence type="predicted"/>
<feature type="domain" description="Zinc knuckle CX2CX4HX4C" evidence="2">
    <location>
        <begin position="169"/>
        <end position="216"/>
    </location>
</feature>
<keyword evidence="4" id="KW-1185">Reference proteome</keyword>